<feature type="domain" description="PE" evidence="2">
    <location>
        <begin position="6"/>
        <end position="90"/>
    </location>
</feature>
<gene>
    <name evidence="3" type="ORF">BST29_12770</name>
</gene>
<evidence type="ECO:0000313" key="4">
    <source>
        <dbReference type="Proteomes" id="UP000243140"/>
    </source>
</evidence>
<evidence type="ECO:0000313" key="3">
    <source>
        <dbReference type="EMBL" id="ORA82065.1"/>
    </source>
</evidence>
<dbReference type="Proteomes" id="UP000243140">
    <property type="component" value="Unassembled WGS sequence"/>
</dbReference>
<accession>A0ABX3SRF2</accession>
<sequence length="98" mass="9965">MSSESQPKALPDVTGDAVSAGPARDTKDTVMASPPTELDPAATDVVSMLTAMQFGTYAAMFHTVSAQFAAAHEMFVKSLAMNAPSDATAEPGDASAAT</sequence>
<dbReference type="Pfam" id="PF00934">
    <property type="entry name" value="PE"/>
    <property type="match status" value="1"/>
</dbReference>
<feature type="region of interest" description="Disordered" evidence="1">
    <location>
        <begin position="1"/>
        <end position="40"/>
    </location>
</feature>
<evidence type="ECO:0000256" key="1">
    <source>
        <dbReference type="SAM" id="MobiDB-lite"/>
    </source>
</evidence>
<keyword evidence="4" id="KW-1185">Reference proteome</keyword>
<dbReference type="InterPro" id="IPR038332">
    <property type="entry name" value="PPE_sf"/>
</dbReference>
<evidence type="ECO:0000259" key="2">
    <source>
        <dbReference type="Pfam" id="PF00934"/>
    </source>
</evidence>
<comment type="caution">
    <text evidence="3">The sequence shown here is derived from an EMBL/GenBank/DDBJ whole genome shotgun (WGS) entry which is preliminary data.</text>
</comment>
<reference evidence="3 4" key="1">
    <citation type="submission" date="2017-02" db="EMBL/GenBank/DDBJ databases">
        <title>The new phylogeny of genus Mycobacterium.</title>
        <authorList>
            <person name="Tortoli E."/>
            <person name="Trovato A."/>
            <person name="Cirillo D.M."/>
        </authorList>
    </citation>
    <scope>NUCLEOTIDE SEQUENCE [LARGE SCALE GENOMIC DNA]</scope>
    <source>
        <strain evidence="3 4">IP1130001</strain>
    </source>
</reference>
<name>A0ABX3SRF2_MYCMA</name>
<dbReference type="SUPFAM" id="SSF140459">
    <property type="entry name" value="PE/PPE dimer-like"/>
    <property type="match status" value="1"/>
</dbReference>
<organism evidence="3 4">
    <name type="scientific">Mycobacterium malmoense</name>
    <dbReference type="NCBI Taxonomy" id="1780"/>
    <lineage>
        <taxon>Bacteria</taxon>
        <taxon>Bacillati</taxon>
        <taxon>Actinomycetota</taxon>
        <taxon>Actinomycetes</taxon>
        <taxon>Mycobacteriales</taxon>
        <taxon>Mycobacteriaceae</taxon>
        <taxon>Mycobacterium</taxon>
    </lineage>
</organism>
<protein>
    <recommendedName>
        <fullName evidence="2">PE domain-containing protein</fullName>
    </recommendedName>
</protein>
<dbReference type="EMBL" id="MVHV01000011">
    <property type="protein sequence ID" value="ORA82065.1"/>
    <property type="molecule type" value="Genomic_DNA"/>
</dbReference>
<dbReference type="Gene3D" id="1.10.287.850">
    <property type="entry name" value="HP0062-like domain"/>
    <property type="match status" value="1"/>
</dbReference>
<proteinExistence type="predicted"/>
<dbReference type="InterPro" id="IPR000084">
    <property type="entry name" value="PE-PGRS_N"/>
</dbReference>